<dbReference type="GO" id="GO:0000902">
    <property type="term" value="P:cell morphogenesis"/>
    <property type="evidence" value="ECO:0007669"/>
    <property type="project" value="InterPro"/>
</dbReference>
<evidence type="ECO:0000256" key="2">
    <source>
        <dbReference type="ARBA" id="ARBA00022618"/>
    </source>
</evidence>
<dbReference type="Pfam" id="PF03775">
    <property type="entry name" value="MinC_C"/>
    <property type="match status" value="1"/>
</dbReference>
<name>A0A521G306_9BACT</name>
<comment type="function">
    <text evidence="5 6">Cell division inhibitor that blocks the formation of polar Z ring septums. Rapidly oscillates between the poles of the cell to destabilize FtsZ filaments that have formed before they mature into polar Z rings. Prevents FtsZ polymerization.</text>
</comment>
<reference evidence="9" key="1">
    <citation type="submission" date="2017-07" db="EMBL/GenBank/DDBJ databases">
        <title>The cable genome - Insights into the physiology and evolution of filamentous bacteria capable of sulfide oxidation via long distance electron transfer.</title>
        <authorList>
            <person name="Thorup C."/>
            <person name="Bjerg J.T."/>
            <person name="Schreiber L."/>
            <person name="Nielsen L.P."/>
            <person name="Kjeldsen K.U."/>
            <person name="Boesen T."/>
            <person name="Boggild A."/>
            <person name="Meysman F."/>
            <person name="Geelhoed J."/>
            <person name="Schramm A."/>
        </authorList>
    </citation>
    <scope>NUCLEOTIDE SEQUENCE [LARGE SCALE GENOMIC DNA]</scope>
    <source>
        <strain evidence="9">GS</strain>
    </source>
</reference>
<evidence type="ECO:0000259" key="8">
    <source>
        <dbReference type="Pfam" id="PF05209"/>
    </source>
</evidence>
<keyword evidence="2 6" id="KW-0132">Cell division</keyword>
<dbReference type="GO" id="GO:0000917">
    <property type="term" value="P:division septum assembly"/>
    <property type="evidence" value="ECO:0007669"/>
    <property type="project" value="UniProtKB-KW"/>
</dbReference>
<dbReference type="Proteomes" id="UP000316238">
    <property type="component" value="Unassembled WGS sequence"/>
</dbReference>
<dbReference type="Pfam" id="PF05209">
    <property type="entry name" value="MinC_N"/>
    <property type="match status" value="1"/>
</dbReference>
<protein>
    <recommendedName>
        <fullName evidence="6">Probable septum site-determining protein MinC</fullName>
    </recommendedName>
</protein>
<evidence type="ECO:0000313" key="9">
    <source>
        <dbReference type="EMBL" id="TAA75241.1"/>
    </source>
</evidence>
<dbReference type="NCBIfam" id="TIGR01222">
    <property type="entry name" value="minC"/>
    <property type="match status" value="1"/>
</dbReference>
<dbReference type="SUPFAM" id="SSF63848">
    <property type="entry name" value="Cell-division inhibitor MinC, C-terminal domain"/>
    <property type="match status" value="1"/>
</dbReference>
<dbReference type="InterPro" id="IPR016098">
    <property type="entry name" value="CAP/MinC_C"/>
</dbReference>
<comment type="caution">
    <text evidence="9">The sequence shown here is derived from an EMBL/GenBank/DDBJ whole genome shotgun (WGS) entry which is preliminary data.</text>
</comment>
<dbReference type="GO" id="GO:0051302">
    <property type="term" value="P:regulation of cell division"/>
    <property type="evidence" value="ECO:0007669"/>
    <property type="project" value="InterPro"/>
</dbReference>
<evidence type="ECO:0000313" key="10">
    <source>
        <dbReference type="Proteomes" id="UP000316238"/>
    </source>
</evidence>
<dbReference type="PANTHER" id="PTHR34108">
    <property type="entry name" value="SEPTUM SITE-DETERMINING PROTEIN MINC"/>
    <property type="match status" value="1"/>
</dbReference>
<dbReference type="InterPro" id="IPR036145">
    <property type="entry name" value="MinC_C_sf"/>
</dbReference>
<dbReference type="PANTHER" id="PTHR34108:SF1">
    <property type="entry name" value="SEPTUM SITE-DETERMINING PROTEIN MINC"/>
    <property type="match status" value="1"/>
</dbReference>
<dbReference type="InterPro" id="IPR013033">
    <property type="entry name" value="MinC"/>
</dbReference>
<gene>
    <name evidence="6" type="primary">minC</name>
    <name evidence="9" type="ORF">CDV28_10954</name>
</gene>
<feature type="domain" description="Septum formation inhibitor MinC C-terminal" evidence="7">
    <location>
        <begin position="149"/>
        <end position="248"/>
    </location>
</feature>
<evidence type="ECO:0000256" key="1">
    <source>
        <dbReference type="ARBA" id="ARBA00006291"/>
    </source>
</evidence>
<evidence type="ECO:0000256" key="3">
    <source>
        <dbReference type="ARBA" id="ARBA00023210"/>
    </source>
</evidence>
<proteinExistence type="inferred from homology"/>
<accession>A0A521G306</accession>
<feature type="domain" description="Septum formation inhibitor MinC N-terminal" evidence="8">
    <location>
        <begin position="13"/>
        <end position="84"/>
    </location>
</feature>
<evidence type="ECO:0000256" key="5">
    <source>
        <dbReference type="ARBA" id="ARBA00025606"/>
    </source>
</evidence>
<dbReference type="EMBL" id="NQJD01000009">
    <property type="protein sequence ID" value="TAA75241.1"/>
    <property type="molecule type" value="Genomic_DNA"/>
</dbReference>
<keyword evidence="10" id="KW-1185">Reference proteome</keyword>
<dbReference type="InterPro" id="IPR007874">
    <property type="entry name" value="MinC_N"/>
</dbReference>
<evidence type="ECO:0000259" key="7">
    <source>
        <dbReference type="Pfam" id="PF03775"/>
    </source>
</evidence>
<dbReference type="HAMAP" id="MF_00267">
    <property type="entry name" value="MinC"/>
    <property type="match status" value="1"/>
</dbReference>
<comment type="subunit">
    <text evidence="6">Interacts with MinD and FtsZ.</text>
</comment>
<dbReference type="Gene3D" id="3.30.70.260">
    <property type="match status" value="1"/>
</dbReference>
<organism evidence="9 10">
    <name type="scientific">Candidatus Electronema aureum</name>
    <dbReference type="NCBI Taxonomy" id="2005002"/>
    <lineage>
        <taxon>Bacteria</taxon>
        <taxon>Pseudomonadati</taxon>
        <taxon>Thermodesulfobacteriota</taxon>
        <taxon>Desulfobulbia</taxon>
        <taxon>Desulfobulbales</taxon>
        <taxon>Desulfobulbaceae</taxon>
        <taxon>Candidatus Electronema</taxon>
    </lineage>
</organism>
<keyword evidence="4 6" id="KW-0131">Cell cycle</keyword>
<evidence type="ECO:0000256" key="6">
    <source>
        <dbReference type="HAMAP-Rule" id="MF_00267"/>
    </source>
</evidence>
<dbReference type="InterPro" id="IPR005526">
    <property type="entry name" value="Septum_form_inhib_MinC_C"/>
</dbReference>
<dbReference type="AlphaFoldDB" id="A0A521G306"/>
<dbReference type="Gene3D" id="2.160.20.70">
    <property type="match status" value="1"/>
</dbReference>
<keyword evidence="3 6" id="KW-0717">Septation</keyword>
<comment type="similarity">
    <text evidence="1 6">Belongs to the MinC family.</text>
</comment>
<sequence length="251" mass="26967">MPNSAKHDNKAAFDLKGTSFTILVLSLRKNDLDAAAVQLAEKVRQAADFFHNAPVVINLQHLDEEEHIDLAMLVSIVRAQGFIPVGITGCTEQQKHQAAAMELAVLTTRASGRAQDEETEEFFAEEPVLIPLPAAQEKPTTATDTSLILTEPVRSGQSVTVEQGDLTVMASVGSGAEITAPGNIHVYGTLRGRAFAGCNGSPKARIFCQRLEAELVSIAGIHLVSEDFPAHLRSKAVHIRLHGGRLHITAL</sequence>
<dbReference type="GO" id="GO:1901891">
    <property type="term" value="P:regulation of cell septum assembly"/>
    <property type="evidence" value="ECO:0007669"/>
    <property type="project" value="InterPro"/>
</dbReference>
<evidence type="ECO:0000256" key="4">
    <source>
        <dbReference type="ARBA" id="ARBA00023306"/>
    </source>
</evidence>